<dbReference type="EMBL" id="PGOL01000270">
    <property type="protein sequence ID" value="PKI73584.1"/>
    <property type="molecule type" value="Genomic_DNA"/>
</dbReference>
<comment type="caution">
    <text evidence="2">The sequence shown here is derived from an EMBL/GenBank/DDBJ whole genome shotgun (WGS) entry which is preliminary data.</text>
</comment>
<proteinExistence type="predicted"/>
<evidence type="ECO:0000256" key="1">
    <source>
        <dbReference type="SAM" id="MobiDB-lite"/>
    </source>
</evidence>
<evidence type="ECO:0000313" key="3">
    <source>
        <dbReference type="Proteomes" id="UP000233551"/>
    </source>
</evidence>
<name>A0A2I0KYP7_PUNGR</name>
<dbReference type="AlphaFoldDB" id="A0A2I0KYP7"/>
<keyword evidence="3" id="KW-1185">Reference proteome</keyword>
<reference evidence="2 3" key="1">
    <citation type="submission" date="2017-11" db="EMBL/GenBank/DDBJ databases">
        <title>De-novo sequencing of pomegranate (Punica granatum L.) genome.</title>
        <authorList>
            <person name="Akparov Z."/>
            <person name="Amiraslanov A."/>
            <person name="Hajiyeva S."/>
            <person name="Abbasov M."/>
            <person name="Kaur K."/>
            <person name="Hamwieh A."/>
            <person name="Solovyev V."/>
            <person name="Salamov A."/>
            <person name="Braich B."/>
            <person name="Kosarev P."/>
            <person name="Mahmoud A."/>
            <person name="Hajiyev E."/>
            <person name="Babayeva S."/>
            <person name="Izzatullayeva V."/>
            <person name="Mammadov A."/>
            <person name="Mammadov A."/>
            <person name="Sharifova S."/>
            <person name="Ojaghi J."/>
            <person name="Eynullazada K."/>
            <person name="Bayramov B."/>
            <person name="Abdulazimova A."/>
            <person name="Shahmuradov I."/>
        </authorList>
    </citation>
    <scope>NUCLEOTIDE SEQUENCE [LARGE SCALE GENOMIC DNA]</scope>
    <source>
        <strain evidence="3">cv. AG2017</strain>
        <tissue evidence="2">Leaf</tissue>
    </source>
</reference>
<evidence type="ECO:0000313" key="2">
    <source>
        <dbReference type="EMBL" id="PKI73584.1"/>
    </source>
</evidence>
<gene>
    <name evidence="2" type="ORF">CRG98_006032</name>
</gene>
<feature type="region of interest" description="Disordered" evidence="1">
    <location>
        <begin position="102"/>
        <end position="123"/>
    </location>
</feature>
<accession>A0A2I0KYP7</accession>
<organism evidence="2 3">
    <name type="scientific">Punica granatum</name>
    <name type="common">Pomegranate</name>
    <dbReference type="NCBI Taxonomy" id="22663"/>
    <lineage>
        <taxon>Eukaryota</taxon>
        <taxon>Viridiplantae</taxon>
        <taxon>Streptophyta</taxon>
        <taxon>Embryophyta</taxon>
        <taxon>Tracheophyta</taxon>
        <taxon>Spermatophyta</taxon>
        <taxon>Magnoliopsida</taxon>
        <taxon>eudicotyledons</taxon>
        <taxon>Gunneridae</taxon>
        <taxon>Pentapetalae</taxon>
        <taxon>rosids</taxon>
        <taxon>malvids</taxon>
        <taxon>Myrtales</taxon>
        <taxon>Lythraceae</taxon>
        <taxon>Punica</taxon>
    </lineage>
</organism>
<protein>
    <submittedName>
        <fullName evidence="2">Uncharacterized protein</fullName>
    </submittedName>
</protein>
<sequence length="144" mass="15718">MLARTLRTARLSALRVHAHTLRRPLRRTTDARAHAVYRAPVCLRTSSRFSLRLSACEPVRSLCACPSACMHAVLQRARLCPHAHACAPMSLPVPSRLSIRAPAHPSTGASALEHPSSRLAESPDSPALLRLCPRIPRLGIIFPT</sequence>
<dbReference type="Proteomes" id="UP000233551">
    <property type="component" value="Unassembled WGS sequence"/>
</dbReference>